<feature type="region of interest" description="Disordered" evidence="1">
    <location>
        <begin position="198"/>
        <end position="220"/>
    </location>
</feature>
<dbReference type="InParanoid" id="A0A1X7U9L0"/>
<dbReference type="OrthoDB" id="276498at2759"/>
<feature type="compositionally biased region" description="Polar residues" evidence="1">
    <location>
        <begin position="49"/>
        <end position="62"/>
    </location>
</feature>
<feature type="region of interest" description="Disordered" evidence="1">
    <location>
        <begin position="83"/>
        <end position="160"/>
    </location>
</feature>
<accession>A0A1X7U9L0</accession>
<proteinExistence type="predicted"/>
<feature type="compositionally biased region" description="Basic and acidic residues" evidence="1">
    <location>
        <begin position="83"/>
        <end position="102"/>
    </location>
</feature>
<organism evidence="2">
    <name type="scientific">Amphimedon queenslandica</name>
    <name type="common">Sponge</name>
    <dbReference type="NCBI Taxonomy" id="400682"/>
    <lineage>
        <taxon>Eukaryota</taxon>
        <taxon>Metazoa</taxon>
        <taxon>Porifera</taxon>
        <taxon>Demospongiae</taxon>
        <taxon>Heteroscleromorpha</taxon>
        <taxon>Haplosclerida</taxon>
        <taxon>Niphatidae</taxon>
        <taxon>Amphimedon</taxon>
    </lineage>
</organism>
<dbReference type="AlphaFoldDB" id="A0A1X7U9L0"/>
<sequence>MPFWSVTEEKAEELLQTRDKKEVEEREHQEESAGAAIVVKKKGKERQTKLTGSATKGSTSAAVTKPSAFAEVVTPEIPEFCAEKVKKERATKSQRAKADDPGQIKLPFNSIEEMTTNETGTKTVKDEKVKDEKVKKSAEDSHTSKKEPSPTDASQTTLKFHAESKKRVYHFSSDSSEDDAVSDHHSDDIFIASLTKKATKTTKTKKQAVADEVPTKTPAVSKTKKQLSVKVTSVKTDTNIKKPVTKGASSKVNAKETEIDDDVCIIDEGSPVKKNTKAKSTKAKAPKRKVSDSESDTEVHVVPVVESPVCSKHSGEKVKYYFSDDDDDDYNDSDFDQ</sequence>
<protein>
    <submittedName>
        <fullName evidence="2">Uncharacterized protein</fullName>
    </submittedName>
</protein>
<reference evidence="2" key="1">
    <citation type="submission" date="2017-05" db="UniProtKB">
        <authorList>
            <consortium name="EnsemblMetazoa"/>
        </authorList>
    </citation>
    <scope>IDENTIFICATION</scope>
</reference>
<evidence type="ECO:0000313" key="2">
    <source>
        <dbReference type="EnsemblMetazoa" id="Aqu2.1.24146_001"/>
    </source>
</evidence>
<evidence type="ECO:0000256" key="1">
    <source>
        <dbReference type="SAM" id="MobiDB-lite"/>
    </source>
</evidence>
<feature type="compositionally biased region" description="Basic residues" evidence="1">
    <location>
        <begin position="274"/>
        <end position="288"/>
    </location>
</feature>
<feature type="compositionally biased region" description="Basic and acidic residues" evidence="1">
    <location>
        <begin position="7"/>
        <end position="31"/>
    </location>
</feature>
<dbReference type="EnsemblMetazoa" id="Aqu2.1.24146_001">
    <property type="protein sequence ID" value="Aqu2.1.24146_001"/>
    <property type="gene ID" value="Aqu2.1.24146"/>
</dbReference>
<name>A0A1X7U9L0_AMPQE</name>
<feature type="region of interest" description="Disordered" evidence="1">
    <location>
        <begin position="1"/>
        <end position="65"/>
    </location>
</feature>
<feature type="compositionally biased region" description="Basic and acidic residues" evidence="1">
    <location>
        <begin position="123"/>
        <end position="149"/>
    </location>
</feature>
<feature type="region of interest" description="Disordered" evidence="1">
    <location>
        <begin position="270"/>
        <end position="299"/>
    </location>
</feature>